<comment type="caution">
    <text evidence="1">The sequence shown here is derived from an EMBL/GenBank/DDBJ whole genome shotgun (WGS) entry which is preliminary data.</text>
</comment>
<accession>A0A0F9PD66</accession>
<proteinExistence type="predicted"/>
<dbReference type="EMBL" id="LAZR01003063">
    <property type="protein sequence ID" value="KKN22427.1"/>
    <property type="molecule type" value="Genomic_DNA"/>
</dbReference>
<organism evidence="1">
    <name type="scientific">marine sediment metagenome</name>
    <dbReference type="NCBI Taxonomy" id="412755"/>
    <lineage>
        <taxon>unclassified sequences</taxon>
        <taxon>metagenomes</taxon>
        <taxon>ecological metagenomes</taxon>
    </lineage>
</organism>
<gene>
    <name evidence="1" type="ORF">LCGC14_0915320</name>
</gene>
<dbReference type="AlphaFoldDB" id="A0A0F9PD66"/>
<name>A0A0F9PD66_9ZZZZ</name>
<protein>
    <submittedName>
        <fullName evidence="1">Uncharacterized protein</fullName>
    </submittedName>
</protein>
<sequence length="774" mass="91998">MSGNDSTKTIFKIQNRVKISELIESDILEFFTLFETDDLLNYTKTDDWWCGGILTFKSQVLKLEFFMPFMEQVLGNHQLRDFFFEECHRRITIKEDSFAEAKIIEIFLYEVSLEKLRSFCYGIKEQFFNLFYQLIKKIVNQRSYSSDFWPYGFAENIDEILSSIIKKKVSDSIIAENFDEILFLSDEGFLQSLTLIDYTHLILDPKLDFINFIITKTSVRNDKEDLYERGIAFPGESERISQFISKKLMKILNELNDQKTDALIGLCLHRFIHFRDFIALYHDVKKNFYVIAHKHDCYHHEGERKNLDWQLGQLKYLESGYIRQFIADVIKNGVIEEMRDLFRKKWFSLLDTEDFMSLWDDPKINLYDVVLIINKDLNRNWYQFGLYFHRGVSKSLSNKIGEKIKETVKKGDEKEIKILFLLELFDYLNKEEISIMMEDLKFVELIYKLNRYSRDSHEADKIHEFFRKYKPLISSPLKSIIINKLKSKNLGEIFKIWDYGYLYELEEGDLKNLFTEHGVNLIECILKSLHFIAYEQKKYEFHSQIGIIPRDYKVLGGTYKRVDKVDRNLIKEQVVRIIKKQDLKSLVPLVGAYFLNSLGAEDIQDLIMDKENGFFKNIIKVLGDYNDELYYYNDDFYIGHLKFFEICKSLNEDVIKYLNFSVINDSLIANYESIIEEGLLEKFSYSELIQVLDNLNIERLEAFLISLTEAFRYFEEIVSHESSRSMAYFRNLGKSLTNSLKEKIIKIFKNSKFSPIYFSIVAESFLINIWDYRK</sequence>
<reference evidence="1" key="1">
    <citation type="journal article" date="2015" name="Nature">
        <title>Complex archaea that bridge the gap between prokaryotes and eukaryotes.</title>
        <authorList>
            <person name="Spang A."/>
            <person name="Saw J.H."/>
            <person name="Jorgensen S.L."/>
            <person name="Zaremba-Niedzwiedzka K."/>
            <person name="Martijn J."/>
            <person name="Lind A.E."/>
            <person name="van Eijk R."/>
            <person name="Schleper C."/>
            <person name="Guy L."/>
            <person name="Ettema T.J."/>
        </authorList>
    </citation>
    <scope>NUCLEOTIDE SEQUENCE</scope>
</reference>
<evidence type="ECO:0000313" key="1">
    <source>
        <dbReference type="EMBL" id="KKN22427.1"/>
    </source>
</evidence>